<dbReference type="AlphaFoldDB" id="A0A0C2J8W4"/>
<sequence length="825" mass="96954">MLLFNLNRLSSRFIEWAISYLKNYYLKIIDYIKSLEAKYNSKYTNNEVSGSKSARPNQAKASTPSILAKSSFYVKIFTSKKNLIAYDLKSNEKNFYFVFEALPLLNNFGIFQKQVIFEIVGRILNERLEFSNNKNISELIDTIFRIEAYSDQFWLNNVWIKEKRYFIPINKDDIQINFDDYKEFFEIYFGFISSLNCKICAMRNSDEKMEFKTSNVLLNFSKTYRSILDRFPQDCIQQFKKFIQVKTQRSNLSFLHSLLNSCNEIEATYENKVSNHSIYDDFSAESKLLVVSHYVFPLVNKIILESKKIEKEDICDLSYLLRFLIRNYPDVAKRIAVQPFLEGLDPSQLKNEEKAQKSEAGPESSNFIHNQYLRPLLGVIKADIMFKHLLKAKYRKKEESDMKPQTIDFGFNYEQFSMYLHKNRLILDLVVIGSFPRHDVFKGIFQLPINKNTLNLYMIEFTYFLFQINHGYIPLMFKLDSIKMSPQVRYALCYPKITENLYRMGSNLISAISDLLNYQKSNELTEVIFMSLLLLNEIVIFLQKARTNLLELQKNTTKLPGNQQFDQKITKTLRHFPITSVPTSMNPEWQKILLKLIFDMFYFNEMKNQTEFMKLNTEKWNSLRRKLRGVQNIAHMFYFYFTRNVQLNIELMFSARFLDREEVYIFLENNVSNSLSTPILILSRLVSDYDGCVDNLAIQLFWDMVGDINSAVSHLPKQLIGGDFQSCSIVDASWSDTTFVYTGFNQGVSSDENTHVAIKEEINLENLITGNLKERLIFEDNSLFSRQNYQLTDSEPILDQKHWQHALKLSTMDSYPKRHPGCFIN</sequence>
<name>A0A0C2J8W4_THEKT</name>
<keyword evidence="2" id="KW-1185">Reference proteome</keyword>
<organism evidence="1 2">
    <name type="scientific">Thelohanellus kitauei</name>
    <name type="common">Myxosporean</name>
    <dbReference type="NCBI Taxonomy" id="669202"/>
    <lineage>
        <taxon>Eukaryota</taxon>
        <taxon>Metazoa</taxon>
        <taxon>Cnidaria</taxon>
        <taxon>Myxozoa</taxon>
        <taxon>Myxosporea</taxon>
        <taxon>Bivalvulida</taxon>
        <taxon>Platysporina</taxon>
        <taxon>Myxobolidae</taxon>
        <taxon>Thelohanellus</taxon>
    </lineage>
</organism>
<reference evidence="1 2" key="1">
    <citation type="journal article" date="2014" name="Genome Biol. Evol.">
        <title>The genome of the myxosporean Thelohanellus kitauei shows adaptations to nutrient acquisition within its fish host.</title>
        <authorList>
            <person name="Yang Y."/>
            <person name="Xiong J."/>
            <person name="Zhou Z."/>
            <person name="Huo F."/>
            <person name="Miao W."/>
            <person name="Ran C."/>
            <person name="Liu Y."/>
            <person name="Zhang J."/>
            <person name="Feng J."/>
            <person name="Wang M."/>
            <person name="Wang M."/>
            <person name="Wang L."/>
            <person name="Yao B."/>
        </authorList>
    </citation>
    <scope>NUCLEOTIDE SEQUENCE [LARGE SCALE GENOMIC DNA]</scope>
    <source>
        <strain evidence="1">Wuqing</strain>
    </source>
</reference>
<proteinExistence type="predicted"/>
<evidence type="ECO:0000313" key="1">
    <source>
        <dbReference type="EMBL" id="KII65538.1"/>
    </source>
</evidence>
<protein>
    <submittedName>
        <fullName evidence="1">Uncharacterized protein</fullName>
    </submittedName>
</protein>
<accession>A0A0C2J8W4</accession>
<dbReference type="EMBL" id="JWZT01003794">
    <property type="protein sequence ID" value="KII65538.1"/>
    <property type="molecule type" value="Genomic_DNA"/>
</dbReference>
<gene>
    <name evidence="1" type="ORF">RF11_02992</name>
</gene>
<dbReference type="OrthoDB" id="10653847at2759"/>
<dbReference type="Proteomes" id="UP000031668">
    <property type="component" value="Unassembled WGS sequence"/>
</dbReference>
<comment type="caution">
    <text evidence="1">The sequence shown here is derived from an EMBL/GenBank/DDBJ whole genome shotgun (WGS) entry which is preliminary data.</text>
</comment>
<evidence type="ECO:0000313" key="2">
    <source>
        <dbReference type="Proteomes" id="UP000031668"/>
    </source>
</evidence>